<gene>
    <name evidence="11" type="ORF">DFQ59_11340</name>
</gene>
<keyword evidence="5" id="KW-0448">Lipopolysaccharide biosynthesis</keyword>
<protein>
    <submittedName>
        <fullName evidence="11">Glycosyltransferase involved in cell wall biosynthesis</fullName>
    </submittedName>
</protein>
<name>A0A369BZ87_9GAMM</name>
<dbReference type="PANTHER" id="PTHR48090">
    <property type="entry name" value="UNDECAPRENYL-PHOSPHATE 4-DEOXY-4-FORMAMIDO-L-ARABINOSE TRANSFERASE-RELATED"/>
    <property type="match status" value="1"/>
</dbReference>
<evidence type="ECO:0000256" key="1">
    <source>
        <dbReference type="ARBA" id="ARBA00022475"/>
    </source>
</evidence>
<dbReference type="InterPro" id="IPR029044">
    <property type="entry name" value="Nucleotide-diphossugar_trans"/>
</dbReference>
<keyword evidence="4 9" id="KW-0812">Transmembrane</keyword>
<keyword evidence="3 11" id="KW-0808">Transferase</keyword>
<evidence type="ECO:0000256" key="3">
    <source>
        <dbReference type="ARBA" id="ARBA00022679"/>
    </source>
</evidence>
<keyword evidence="2" id="KW-0328">Glycosyltransferase</keyword>
<dbReference type="InterPro" id="IPR001173">
    <property type="entry name" value="Glyco_trans_2-like"/>
</dbReference>
<dbReference type="Pfam" id="PF00535">
    <property type="entry name" value="Glycos_transf_2"/>
    <property type="match status" value="1"/>
</dbReference>
<evidence type="ECO:0000313" key="12">
    <source>
        <dbReference type="Proteomes" id="UP000252707"/>
    </source>
</evidence>
<comment type="caution">
    <text evidence="11">The sequence shown here is derived from an EMBL/GenBank/DDBJ whole genome shotgun (WGS) entry which is preliminary data.</text>
</comment>
<organism evidence="11 12">
    <name type="scientific">Thioalbus denitrificans</name>
    <dbReference type="NCBI Taxonomy" id="547122"/>
    <lineage>
        <taxon>Bacteria</taxon>
        <taxon>Pseudomonadati</taxon>
        <taxon>Pseudomonadota</taxon>
        <taxon>Gammaproteobacteria</taxon>
        <taxon>Chromatiales</taxon>
        <taxon>Ectothiorhodospiraceae</taxon>
        <taxon>Thioalbus</taxon>
    </lineage>
</organism>
<keyword evidence="1" id="KW-1003">Cell membrane</keyword>
<evidence type="ECO:0000256" key="6">
    <source>
        <dbReference type="ARBA" id="ARBA00022989"/>
    </source>
</evidence>
<dbReference type="PANTHER" id="PTHR48090:SF3">
    <property type="entry name" value="UNDECAPRENYL-PHOSPHATE 4-DEOXY-4-FORMAMIDO-L-ARABINOSE TRANSFERASE"/>
    <property type="match status" value="1"/>
</dbReference>
<feature type="transmembrane region" description="Helical" evidence="9">
    <location>
        <begin position="254"/>
        <end position="276"/>
    </location>
</feature>
<evidence type="ECO:0000256" key="7">
    <source>
        <dbReference type="ARBA" id="ARBA00023136"/>
    </source>
</evidence>
<keyword evidence="7 9" id="KW-0472">Membrane</keyword>
<sequence>MQADVTTDTPTSDTPVSESLSIVIPMYNEEDNVVPLLARVHEGLAGYAGPWELILVDDGSTDATVARLQDEARRYGSHVRVVTLQRNFGQTAAMQAGIDHARGTVVAMLDGDLQNDPVDIPRMVARLVAEDLDMVAGWRKNRQDNLWLRKVPSRIANRLIARITGVHLHDYGCSLKVFRGDVIRDVRLYGEMHRFIPAWVASLTSPARIKEMVVNHHARKFGESKYGLSRVYRVLLDLLSVYFFMRFRARPGHFFGRIGLVFGAIGGVALTWLLGVKLFLGEDIGTRPLLLVGILFVVMAVQFLTTGVLSELLTRTYFESGTTRSYTVRPPRGEQPEPGWKQPAGRAARA</sequence>
<feature type="transmembrane region" description="Helical" evidence="9">
    <location>
        <begin position="288"/>
        <end position="309"/>
    </location>
</feature>
<keyword evidence="12" id="KW-1185">Reference proteome</keyword>
<dbReference type="Proteomes" id="UP000252707">
    <property type="component" value="Unassembled WGS sequence"/>
</dbReference>
<dbReference type="Gene3D" id="3.90.550.10">
    <property type="entry name" value="Spore Coat Polysaccharide Biosynthesis Protein SpsA, Chain A"/>
    <property type="match status" value="1"/>
</dbReference>
<keyword evidence="6 9" id="KW-1133">Transmembrane helix</keyword>
<evidence type="ECO:0000256" key="4">
    <source>
        <dbReference type="ARBA" id="ARBA00022692"/>
    </source>
</evidence>
<dbReference type="AlphaFoldDB" id="A0A369BZ87"/>
<evidence type="ECO:0000256" key="9">
    <source>
        <dbReference type="SAM" id="Phobius"/>
    </source>
</evidence>
<reference evidence="11 12" key="1">
    <citation type="submission" date="2018-07" db="EMBL/GenBank/DDBJ databases">
        <title>Genomic Encyclopedia of Type Strains, Phase IV (KMG-IV): sequencing the most valuable type-strain genomes for metagenomic binning, comparative biology and taxonomic classification.</title>
        <authorList>
            <person name="Goeker M."/>
        </authorList>
    </citation>
    <scope>NUCLEOTIDE SEQUENCE [LARGE SCALE GENOMIC DNA]</scope>
    <source>
        <strain evidence="11 12">DSM 26407</strain>
    </source>
</reference>
<feature type="domain" description="Glycosyltransferase 2-like" evidence="10">
    <location>
        <begin position="21"/>
        <end position="185"/>
    </location>
</feature>
<dbReference type="GO" id="GO:0016757">
    <property type="term" value="F:glycosyltransferase activity"/>
    <property type="evidence" value="ECO:0007669"/>
    <property type="project" value="UniProtKB-KW"/>
</dbReference>
<evidence type="ECO:0000259" key="10">
    <source>
        <dbReference type="Pfam" id="PF00535"/>
    </source>
</evidence>
<evidence type="ECO:0000256" key="8">
    <source>
        <dbReference type="SAM" id="MobiDB-lite"/>
    </source>
</evidence>
<dbReference type="GO" id="GO:0005886">
    <property type="term" value="C:plasma membrane"/>
    <property type="evidence" value="ECO:0007669"/>
    <property type="project" value="TreeGrafter"/>
</dbReference>
<evidence type="ECO:0000256" key="2">
    <source>
        <dbReference type="ARBA" id="ARBA00022676"/>
    </source>
</evidence>
<dbReference type="CDD" id="cd04187">
    <property type="entry name" value="DPM1_like_bac"/>
    <property type="match status" value="1"/>
</dbReference>
<feature type="region of interest" description="Disordered" evidence="8">
    <location>
        <begin position="324"/>
        <end position="350"/>
    </location>
</feature>
<accession>A0A369BZ87</accession>
<evidence type="ECO:0000313" key="11">
    <source>
        <dbReference type="EMBL" id="RCX24944.1"/>
    </source>
</evidence>
<dbReference type="InterPro" id="IPR050256">
    <property type="entry name" value="Glycosyltransferase_2"/>
</dbReference>
<evidence type="ECO:0000256" key="5">
    <source>
        <dbReference type="ARBA" id="ARBA00022985"/>
    </source>
</evidence>
<dbReference type="GO" id="GO:0009103">
    <property type="term" value="P:lipopolysaccharide biosynthetic process"/>
    <property type="evidence" value="ECO:0007669"/>
    <property type="project" value="UniProtKB-KW"/>
</dbReference>
<dbReference type="SUPFAM" id="SSF53448">
    <property type="entry name" value="Nucleotide-diphospho-sugar transferases"/>
    <property type="match status" value="1"/>
</dbReference>
<proteinExistence type="predicted"/>
<dbReference type="EMBL" id="QPJY01000013">
    <property type="protein sequence ID" value="RCX24944.1"/>
    <property type="molecule type" value="Genomic_DNA"/>
</dbReference>